<name>A0AAV4R0Q1_CAEEX</name>
<sequence length="79" mass="8686">MSGGGCFLCFPPRKTMMMPSLKLPAGNDGTSSPTGGPFAVADKNAFHSRSRQTERQACQERYLLFCPLPRSSITKDFQK</sequence>
<gene>
    <name evidence="2" type="ORF">CEXT_732471</name>
</gene>
<evidence type="ECO:0000256" key="1">
    <source>
        <dbReference type="SAM" id="MobiDB-lite"/>
    </source>
</evidence>
<dbReference type="Proteomes" id="UP001054945">
    <property type="component" value="Unassembled WGS sequence"/>
</dbReference>
<keyword evidence="3" id="KW-1185">Reference proteome</keyword>
<proteinExistence type="predicted"/>
<dbReference type="EMBL" id="BPLR01007051">
    <property type="protein sequence ID" value="GIY14121.1"/>
    <property type="molecule type" value="Genomic_DNA"/>
</dbReference>
<accession>A0AAV4R0Q1</accession>
<evidence type="ECO:0000313" key="2">
    <source>
        <dbReference type="EMBL" id="GIY14121.1"/>
    </source>
</evidence>
<organism evidence="2 3">
    <name type="scientific">Caerostris extrusa</name>
    <name type="common">Bark spider</name>
    <name type="synonym">Caerostris bankana</name>
    <dbReference type="NCBI Taxonomy" id="172846"/>
    <lineage>
        <taxon>Eukaryota</taxon>
        <taxon>Metazoa</taxon>
        <taxon>Ecdysozoa</taxon>
        <taxon>Arthropoda</taxon>
        <taxon>Chelicerata</taxon>
        <taxon>Arachnida</taxon>
        <taxon>Araneae</taxon>
        <taxon>Araneomorphae</taxon>
        <taxon>Entelegynae</taxon>
        <taxon>Araneoidea</taxon>
        <taxon>Araneidae</taxon>
        <taxon>Caerostris</taxon>
    </lineage>
</organism>
<evidence type="ECO:0000313" key="3">
    <source>
        <dbReference type="Proteomes" id="UP001054945"/>
    </source>
</evidence>
<dbReference type="AlphaFoldDB" id="A0AAV4R0Q1"/>
<comment type="caution">
    <text evidence="2">The sequence shown here is derived from an EMBL/GenBank/DDBJ whole genome shotgun (WGS) entry which is preliminary data.</text>
</comment>
<reference evidence="2 3" key="1">
    <citation type="submission" date="2021-06" db="EMBL/GenBank/DDBJ databases">
        <title>Caerostris extrusa draft genome.</title>
        <authorList>
            <person name="Kono N."/>
            <person name="Arakawa K."/>
        </authorList>
    </citation>
    <scope>NUCLEOTIDE SEQUENCE [LARGE SCALE GENOMIC DNA]</scope>
</reference>
<protein>
    <submittedName>
        <fullName evidence="2">Uncharacterized protein</fullName>
    </submittedName>
</protein>
<feature type="region of interest" description="Disordered" evidence="1">
    <location>
        <begin position="20"/>
        <end position="40"/>
    </location>
</feature>